<dbReference type="Gene3D" id="3.30.300.30">
    <property type="match status" value="6"/>
</dbReference>
<feature type="domain" description="Carrier" evidence="5">
    <location>
        <begin position="3348"/>
        <end position="3425"/>
    </location>
</feature>
<evidence type="ECO:0000256" key="4">
    <source>
        <dbReference type="SAM" id="MobiDB-lite"/>
    </source>
</evidence>
<feature type="domain" description="Carrier" evidence="5">
    <location>
        <begin position="4442"/>
        <end position="4518"/>
    </location>
</feature>
<dbReference type="GO" id="GO:0031177">
    <property type="term" value="F:phosphopantetheine binding"/>
    <property type="evidence" value="ECO:0007669"/>
    <property type="project" value="InterPro"/>
</dbReference>
<keyword evidence="2" id="KW-0597">Phosphoprotein</keyword>
<dbReference type="GO" id="GO:0044550">
    <property type="term" value="P:secondary metabolite biosynthetic process"/>
    <property type="evidence" value="ECO:0007669"/>
    <property type="project" value="TreeGrafter"/>
</dbReference>
<dbReference type="PANTHER" id="PTHR45527:SF1">
    <property type="entry name" value="FATTY ACID SYNTHASE"/>
    <property type="match status" value="1"/>
</dbReference>
<dbReference type="SUPFAM" id="SSF56801">
    <property type="entry name" value="Acetyl-CoA synthetase-like"/>
    <property type="match status" value="6"/>
</dbReference>
<dbReference type="SMART" id="SM01294">
    <property type="entry name" value="PKS_PP_betabranch"/>
    <property type="match status" value="1"/>
</dbReference>
<feature type="compositionally biased region" description="Low complexity" evidence="4">
    <location>
        <begin position="40"/>
        <end position="58"/>
    </location>
</feature>
<dbReference type="PROSITE" id="PS50075">
    <property type="entry name" value="CARRIER"/>
    <property type="match status" value="7"/>
</dbReference>
<dbReference type="CDD" id="cd19545">
    <property type="entry name" value="FUM14_C_NRPS-like"/>
    <property type="match status" value="6"/>
</dbReference>
<feature type="compositionally biased region" description="Polar residues" evidence="4">
    <location>
        <begin position="16"/>
        <end position="37"/>
    </location>
</feature>
<dbReference type="PROSITE" id="PS00455">
    <property type="entry name" value="AMP_BINDING"/>
    <property type="match status" value="6"/>
</dbReference>
<evidence type="ECO:0000256" key="2">
    <source>
        <dbReference type="ARBA" id="ARBA00022553"/>
    </source>
</evidence>
<evidence type="ECO:0000256" key="3">
    <source>
        <dbReference type="ARBA" id="ARBA00022598"/>
    </source>
</evidence>
<keyword evidence="1" id="KW-0596">Phosphopantetheine</keyword>
<dbReference type="Pfam" id="PF00668">
    <property type="entry name" value="Condensation"/>
    <property type="match status" value="7"/>
</dbReference>
<dbReference type="Gene3D" id="3.30.559.30">
    <property type="entry name" value="Nonribosomal peptide synthetase, condensation domain"/>
    <property type="match status" value="7"/>
</dbReference>
<dbReference type="NCBIfam" id="TIGR01733">
    <property type="entry name" value="AA-adenyl-dom"/>
    <property type="match status" value="6"/>
</dbReference>
<reference evidence="6" key="1">
    <citation type="submission" date="2012-05" db="EMBL/GenBank/DDBJ databases">
        <title>Proposed genes essential for biosynthesis of antifungal lipopeptides in echinocandin family.</title>
        <authorList>
            <person name="Yamada M."/>
            <person name="Orino Y."/>
            <person name="Ouchi T."/>
            <person name="Nakaya K."/>
            <person name="Sakai C."/>
            <person name="Isogai Y."/>
            <person name="Hino M."/>
            <person name="Hashimoto S."/>
        </authorList>
    </citation>
    <scope>NUCLEOTIDE SEQUENCE</scope>
    <source>
        <strain evidence="6">F-11899</strain>
    </source>
</reference>
<evidence type="ECO:0000313" key="6">
    <source>
        <dbReference type="EMBL" id="BAN91487.1"/>
    </source>
</evidence>
<dbReference type="InterPro" id="IPR045851">
    <property type="entry name" value="AMP-bd_C_sf"/>
</dbReference>
<dbReference type="NCBIfam" id="NF003417">
    <property type="entry name" value="PRK04813.1"/>
    <property type="match status" value="6"/>
</dbReference>
<feature type="domain" description="Carrier" evidence="5">
    <location>
        <begin position="6630"/>
        <end position="6706"/>
    </location>
</feature>
<evidence type="ECO:0000256" key="1">
    <source>
        <dbReference type="ARBA" id="ARBA00022450"/>
    </source>
</evidence>
<dbReference type="PANTHER" id="PTHR45527">
    <property type="entry name" value="NONRIBOSOMAL PEPTIDE SYNTHETASE"/>
    <property type="match status" value="1"/>
</dbReference>
<dbReference type="InterPro" id="IPR009081">
    <property type="entry name" value="PP-bd_ACP"/>
</dbReference>
<keyword evidence="3" id="KW-0436">Ligase</keyword>
<sequence length="7278" mass="805312">MTASNGVESSERQVDGNGTLQSGGSNQTLRDSNNNDIHVNGNGTHANGNGAHANGNGTSPELDTSSSKVHSSGDFEEEFKTICAAVLKIEVEELDDTQSFVSLGGDSISAIRLVTRCEERGIELNTADVIRTNSISELCSTARRRPFLDDDIDRTGILGNHNEENSDPAPFALWASHRDSDSAERQQLLEEIATLCNVESEQIEDVYPCTALQEGLIAITTRQPAAYVERRVFSLTESINLERFQAAWETLVATVSILRTRVVMEPGGKTLQVVIREPVLWRSGSSLQTYLSRDRAEGMVLGQPLTRFGQIQEDSGQRIFVWTAHHSIYDGWSALLLYRQLAAIYQQSSVPRPIPYSRFIRYLLKEDPASATNYWRNQLDGDTMADWPPLPSANYQPHPQHLLQTSVNIPKGYDTGAVMMSNLIRAAWALVMAQYSGSDDVIFAVTVSGRNAPISQIADIIAPTITTVPVRIRIDRNMSVAEFLMQVQSQAIEMIEYEHTGLQTIKRLLPESSAALELQNLLIIQPAAESDAYKEFSGLEMIPVTTEDFDSYSLNVECILGSQAVDINVNYDENVLSNAHLQHIMEQFSATVQRFCSPMAGKSFLHEVAMIRISDQQRILEWNEHIPPRVNRCIHHLVQDQVNAQPGTSAVEAWDGEFQYADLASQSIRLAHYLVSLGVGPEKSVGLCMSKSKWTVVAMLAVLYAGGSVLPLGIAHPFARTSGIVQETETKIILVDEQQRINLAELATTLVVVDSKLIAGLPSQASLPETGVTPDNAAWILYTSGSTGTPKGVVLQHASLCTSLTGHAKTVGINNYTRTFQFAAFTFDVSLCDIFSTLQAGGCVCMPSEDERMNSLAEAANRMEVNYAELTSTVTETITPSQVPSLSTLVLSGEPLKPSVLSAWGRRSSVFNSYGPTECSIVSSNSRRLFNIEEAQNIGKPMKSLFWVVQASNYNQLCPIGAPGELLIEGPLLARGYLNDEKKTQAAFIIDPDFTKQLGLGPGRRMYRTGDMVRQNQDGSLMYLGRCDSTQVKIRGQRVEISEIEYQIVRQLPKIRTVAVELLQRGAQISLVAVMNFAADSEYANAMAAATGAVASIDGLREVFQGLQEALSQVLPAYMIPALYVPMSNIPMNASGKLDRRALRTKLAALSFDELQRYMSDDGPKTAPSTDSEQQVQSLWSEALGINPQDIGISDNFFRIGGDSVAAMRMVALKAARHLRLTVADVFQHPQLSDLASVIEGRIVEEKIEEEDSAPFDLWEKSGIHNGERRGQDLQFIATQCDIAVDDIEDIYPCTPLQEGLIAITAHQPTAYMSRQIYKLAPTVDITRFQQAWQALVQATPILRTRILAGMDTTDVSLQVVVRSSISWQCSESLSEYVAQDKNAGVKLGQPLVRFGLIQNTNERFFVWTAHHSVYDGWSVSMIYQRLSAIYLGQSIPPTIPYSRFIRYLLRKDHDASRRYWSHQLEGNVVANWPSLPRADYQPKPQQRFTHDIFLSDSEMHNQKTSALPNVIRAAWALTMGKYAGQGDVVFGATVSGRNAPVWQIADMTGPTITTVPVRISLDGAEPITISQFLQNVQQQAVDMINHEHTGLQVIKKLVPELSQSLELRNLLVIQPASDTDNATFPGLDPIPVALEGFDSYGLTMECSLLSRVIKVEARYDEKVIATPQLKRTVRTFEHVLKQLFDTRNGAYRLEEISYLSAYDKEAISNWSKTTPVRIERCIHELVQEQTKIRPNATAICAWDGDLTYGELDTQATLLARYLTSLGACSQRMIGVCMDKSKFAGISMLAILKAGAVVVPLGVNHPQGRIEGIVDDTETDIILVDEKQRERLAILRAKLITVDADLLKELPVLADKQVLQNSTEPHHAAWIIYTSGSTGKPKGVVLQHVALCSSIKAHGARFGMNSKTRMLQFAAHTFDACIQDYFTTLSWGGVVCVPSENDRMSDLTAVMHEMGVTFATLTSTVARLINPQEVPSMQLIALVGEPVKADVVEQWLGHATVLNAYGPSECSIHSSCGEPLIDATKSSVIGTGMGTRLWVVDTDYNQLCPIGAPGELLIEGPLLAREYLNDAKKTRAAFVSDPRFAQNFDLPSGTRMYRTGDLVKQNEDSSITHLGRRDTQIKIRGQRVEVGEIEYQIAQYPGIRTVAVELLEQDRNGSQVILTAAIEFTEDSEHRHGAMTPSGILMPTPALSLAFEMLRGSLFQVLPIYMLPSMYVAIADMPLNLNGKLDRRAVRDLLQSMNPDERQQYLSASDHKVAPSTKAQRQLHSLWIEALSLSSSQVGIYDNFFQIGGDSVVAMRMVASESARELQLTVADLFQYPRLIELAELLAKRSVNSEVEQDPEPFSLWLDAQLGSELQQDKLEDIAKQCDISINDIEDVYPCTPLQEGLMAITARQPLAYIDRQVYKLADNIDLDRFKAAWQTLSEATPILRTRILTGQGLQSFLQVVVRGSSPWGDSKSLEDYMTSDRDEGIAIGKPLVRYGLVQEQDSKERYFVWTAHHSVYDGTSALLMYQQLANIYFKGGALPTAPFSRFIRYLARKEAAKGDNAAYWAEQLQGDVMANWPALPRIDYQPKPQHEVTKIVPLPQRESQSVVTTSNVLRAIWALIMAQYTGHNDIVFAVTVSGRNAPIPQVDSILAPTITTVPVRIQIDWSQNVASFLLAIQSQAAQMIDYEHTGLRAIKALVPKLGPTLDLRNVLVVQTAEERGAADHFPGIEALSLGKENFDSYGLLTECTLGTDEVRLDFRYDDNVIHSSQVKRISAQFAYLVQQLCGNPASKFCRLSDIVLIGPEDEDQILQWNATLPSRIDRCIHELFQEQVIAQPQAQAVQSWDGGFTYKDLADQALRLAHSLASLGVGPEKKVGLCMDKSKWSIVAILSILFAGGVVVPLGVTHPLPRLEVVIDDASIDMILVDQYHQTRLADLNRNVNLITVDAALLATLPINTVSRLTGVTSRNAAWIIYTSGSTGTPKGVVLEHGGLCTSMRTQGEKMKLSAETRALQFSPFTFDVSISDISATLMYGGCICILSESDRVNNLAGAIRTTNANFASLTPTVAQMLSPTEVPSLKTLALTGEALKPEVVELWMNSAAVYDTYGPSEGSVCTCNGPLSSPDQAENIGFPMSTLHWVTQPHNYNQLCPIGAPGELLIEGPLLARGYLNNTKKTKESFVVDPAFTKRQTGLSSVRQMYRTGDLVCQNEDGSFIYLGRRDNQIKIRGQRVEVGEIEYQIVRQLNGAHAAVVTMLQDDVHMRLIATVDFKRDSEHYPGEVEPLGTLASTPQLRKAFDELRQSLTQVLPPYMVPALFVSVAQMPTNISGKLDRRAVRDLLKAIPSENLARYMVDEASSQVAPSTHMEKVIQSLWAEALNISIDKVGAYDNFFQIGGDSVIAMRIVAASTQSSELQLTVSDIFQNPRLCDLASVMTEREKNDLDYMDEDPEPFSLWEAAAIGNSNEKRQQIAKVAEQCNVAIEDIEDIYPCTPLQEGLLAVTARQPSAYVSRQAYVLSSKIDILRFKEAWHKLVARTPILRTRALVGPEMSLQVVVHENITWQYSKSLEDYIRQDKEEGIRLGQPLSRYGLVELPSGEQLFIWTAHHSIYDGWTIRLLCRQLISLYSQDEDLPTSVPYSRFIRYLSQTNGADSIEYWRQQLNGDSVTADWPSLPQANYEPRPRHILQKRISLSHPESQGIVMSNILRAAWGLVMIQYSGQNDIVYAANVSGRNAPVREVTEIAAPTITTVPIRIRLDHTGEQTVDDFLQGIQQQAIEMINHEHTGLQVIKSLAPELSDSVLNLRNLLVIQPAAESDTHLDFPGIEPVSTDVEDFDAYGVNIECTLGQEVGIEARYDENVVATPYMNRVLDQFVYIVEQLCDPSIRKHQLKDVNLLNTEDKTQISKWNATLPQRVSKCIHELVQEQALARPMAQAVVAWDGQLTYAELDQLANRLAHHLVAPSFGCVREQMVGVCMDKSVFAVVAMLAVLKAGGVVVPLGVTHPINRLDTIIQDTGISTIIVDATQDIRLASLGPRRLLVNSSLLNEQLPAQTEAPKTSVTHNDAAWIIYTSGTTGTPKGAVLEHGTLSTSIRAHGTRYGFGHHTRKINYAAHTFDGTIEDFFTTLSWGGVCCVPSEEDRMDKHKLTEFMRLTGVNSAAMTYTVARLLSPVDVPNMHTLVLGGEPATIDVVKTWMTEVSLFNCYGPSECSIFSTAAGPTTNTNELHNIGFPIGTRLWVVETENYNKLCPIGAPGELLIEGPQLARGYLNDDSKTNAAFIIDPAFTSQLNLPRGLRMYRSGDIVRQKDDGSLVYVARRDMQVKIRGQRVEIGEIESQISQHLTGTRTVAVELLKLGTKDQPVLVAAVDFADESEYRTGEVTSFGMLAPTEAIREAFNKLSGSLFQVLPGYMVPSAYVSVAEMPRNISGKLDRRTLRNMLEALPANNLQEYMDGEGKTLPSTDTEHGLQTLWAEALGVSKERVGAHDNFFQIGGDSVAAMRIVAMSQARELRLSVADIFSHPRLSDLAQILAERTSRSEQSEADPEPFALWSSTKNETLDKSQLLAEFASICKVTVDQIEDVYPCTPLQEGMIAITARQSAAYVSRQIYALDATVIDLDRFQQAWQVLSNATPILRTRLLIGQDGRSMQVVVRDAIAWRLNTDLDAYVNQDRDEGITLGQPLLRYGLIKQATGECFFVWTAHHSIYDGWTMRSICRRLIETYNNITNVTHQIPHSVPYSRFIKYLTQSDQSAAEIYWREQLQGDIMADWPSLPSIDYQPKPQHRARQTIRVAGDPSKEILTSNILRAAWALVMAQYTGHQDVVFAASVSGRNAPVWQIDEITGPTLTTVPVRVQVQPTMTVRQFIQAVQQQSTAMIRYEHTGLQKIKTLVPEAATALELRNVLVIQVAAESDDRLEFPGLEALPVPFEDFDSFGIHLECTLGSDVIEVEARYDINVLPTSFTERVLDQFEYIVKRFHEPAYSESSLQSIQLNADDERQILAWNATIPPYAEGCVHDLVNVHVAARPTAPAICGWDGDLTYGELSKLATSLAFYLKNQLGVGPEKMVGLCMDKSKWAVVAMLAIMYAGGVVVPLGVAHPLTRIGGILEDAASCVVLVDATQKERLADLNTTLITVDAKLMEHLSNQNQNESLLLQTEVTPGNLAWVVYTSGSTGKPKGVMLEHRALSTSLQAHGSAFGMDTNTRTIQFAAHTFDAAIQDIFTTFCKGGCVCIPSEHDRVNNLTMAMVSMDVNFANFTSTVASMLVPEELPSLRTMILAGEAVTPTAVGLWSQHVTIFNSYGPSECSINSSCSKPVKEISQASNVGLPLACCFWIADTTDYNHLCPIGAPGELLIEGPIQARGYLNDTEKTNRSFVTDPEFTKRLGLSGRRMYRTGDLVRQNANGTLTYLGRQDLQVKIRGQRVEIGEIEYQIKQQLADTRTISVEKIEQGAHSEQIRLVAVMDFKNTSEHSRSAEVLASGVLHPTPSLQAAFEKLRASLSQVLPSYMVPTFYLPLAQMPINASNKLDRRAVRGFLKNLAPEDLQQYLPSGTESKQAPETELERRLQGLWADALGISVDAVGMNDNIFQLGGDSVTAMRIVASSYARELQLTVADIFQHPQLADLAYTLSNRFQDHNTEIEENPLPFELWEDAASSNSEEQQMLIAEVAAQCSIDVNQIEDVYPSTPLQEGLMAITARQPAAYVSRQVYTLDETIDQARFKAAWQALTDEAHILRTRLLVAPRGLQVVVNDRIAWEYGTDLDRFLKDDRGVGMSPGRPLVRYGLIEQPSGETYFVWTSHHSLYDGWTLRALGKRLIDLYNGGGPQTFVPFSRFIRYLQFGRPDEDTATTYWRNELQGDVMTNWPSLPSPDYQPLPQDNLSRAVTLPDSDYSDTVVISNVIRAAWALVMSQYAGHNEVVFAATVSGRNAPVWQITDIPAPTITTVPLRISVDLKQTVAEFLDTVQQQAVSMIDYEHTGLQGIKALAPELGPAVDLRNLLVIQPAADSDSNAQLAFPGLESIPMPIEPFNSYGLTVECKLASHEIVVDVHYDKDVIPSAQLRRVIDFFACIIERLCNVSGRSRRVQDIVTIGKEDLQQVLAWNSTIPPQLEKCIHEMVQEQVEKTPTAPAVNAWDGNFTYDEFFNNAACLAHHLVALGVGAGSIVGICMDKSKWGPVAMLSIMQAGAAIMPLGTSHPLERIETIVRNSEASIVLVDEKQKQRLSQLFTGSASQLVAVETELFKQLPAQTVVPNTGVGPNDASWLIHTSGSTGVPKGVIIDHVTMSTSLQAQGSWLGLNPRSRFLQFSNYTFDNVITDTFATTTFGGCVCIPSEEARMNNLEEFMATSNVNVAMLTSTVARQLSPAQLPSLQTLILTGEPVRADVVSTWLGHANIYNAYGPTEGSMSTCTEPFTSSDQVTNIGFPLATRAWITQPDHSQLSPIGAPGELFIEGPLLARGYLKDPEKTNASFIMDPEFTKRLGLQNRRVYYTGDLVRQNEDGSLVYLGRRDLQVKIRGQRVEVGEIEHQIIRHMPGAELVAVELLRQGAHEEQLNLIAAIEFPKDSEHCHGLGNVTGPQILPPTDALRDDFARLRGILYQALPSYMIPSAYVPTVNLDRNLSGKLDRRELRKLLGALSRQDIQQYLSEGSKVVPSTQMEQQLQILWAEALDVQLEQVGAHDNFFQIGGDSVVAMRVVAASHSENLNLRVTDIFQHPCLSDLARILTDRLNHQVCISEDSSTPFALIKTDDMDEFIPRLAHSVSDCTVQDIVDILPTTDFQSSTVATALTAPESGASHFLLDGNGPCDIQALKESCFDLIRITDTLRTAYVFDQGQLLQVIRASFEPEIKIYETDSSVEAMTEEIVSKDMFQPMGLGKPFTQIAIIQEAGTLRHRIILRLTHAEYDAHSMGIIWRNLQSLYEGVPIQPQAKFSDFLYAQRQSINAGTYDYWRDLFKGSSMPAISSSTKTIGHYPLKVDQALSHTIEMTEVKVEGITSAMLIKSAWSLVLCQFLNITDVVFAETVSTRTTVDPSLMDAMGCCVTLLPVRFALEREWKIKDLLQTVRDQQIQSMQHAQLGFREILHECTDWPTSTRFTSAINHISAQDSTFSMRGAEYSISAMEIKNPLWTIDVGVTTIQRGNELDIRLSYLPANISETVAVGLLDALRDTLQLISNDALLPVDQVLSPANGSKSFQNEISMPKEICWSLPDYINPNESKENKESMAYVDLKQTPQWDTVLQGHRGCSNGKSASFSERGGDLLDAVYLSSLFDEDERNVSVNSILRGSKEEECELRDGDQDSSH</sequence>
<dbReference type="InterPro" id="IPR000873">
    <property type="entry name" value="AMP-dep_synth/lig_dom"/>
</dbReference>
<feature type="domain" description="Carrier" evidence="5">
    <location>
        <begin position="2258"/>
        <end position="2334"/>
    </location>
</feature>
<feature type="compositionally biased region" description="Polar residues" evidence="4">
    <location>
        <begin position="59"/>
        <end position="70"/>
    </location>
</feature>
<dbReference type="InterPro" id="IPR042099">
    <property type="entry name" value="ANL_N_sf"/>
</dbReference>
<feature type="region of interest" description="Disordered" evidence="4">
    <location>
        <begin position="1"/>
        <end position="71"/>
    </location>
</feature>
<dbReference type="InterPro" id="IPR001242">
    <property type="entry name" value="Condensation_dom"/>
</dbReference>
<accession>U3TD72</accession>
<dbReference type="InterPro" id="IPR010071">
    <property type="entry name" value="AA_adenyl_dom"/>
</dbReference>
<feature type="domain" description="Carrier" evidence="5">
    <location>
        <begin position="5538"/>
        <end position="5614"/>
    </location>
</feature>
<dbReference type="GO" id="GO:0005737">
    <property type="term" value="C:cytoplasm"/>
    <property type="evidence" value="ECO:0007669"/>
    <property type="project" value="TreeGrafter"/>
</dbReference>
<organism evidence="6">
    <name type="scientific">Coleophoma empetri</name>
    <dbReference type="NCBI Taxonomy" id="582885"/>
    <lineage>
        <taxon>Eukaryota</taxon>
        <taxon>Fungi</taxon>
        <taxon>Dikarya</taxon>
        <taxon>Ascomycota</taxon>
        <taxon>Pezizomycotina</taxon>
        <taxon>Leotiomycetes</taxon>
        <taxon>Helotiales</taxon>
        <taxon>Dermateaceae</taxon>
        <taxon>Coleophoma</taxon>
    </lineage>
</organism>
<dbReference type="SUPFAM" id="SSF52777">
    <property type="entry name" value="CoA-dependent acyltransferases"/>
    <property type="match status" value="14"/>
</dbReference>
<dbReference type="SMART" id="SM00823">
    <property type="entry name" value="PKS_PP"/>
    <property type="match status" value="7"/>
</dbReference>
<dbReference type="Pfam" id="PF00501">
    <property type="entry name" value="AMP-binding"/>
    <property type="match status" value="6"/>
</dbReference>
<dbReference type="InterPro" id="IPR023213">
    <property type="entry name" value="CAT-like_dom_sf"/>
</dbReference>
<dbReference type="GO" id="GO:0016874">
    <property type="term" value="F:ligase activity"/>
    <property type="evidence" value="ECO:0007669"/>
    <property type="project" value="UniProtKB-KW"/>
</dbReference>
<proteinExistence type="predicted"/>
<dbReference type="FunFam" id="3.40.50.980:FF:000001">
    <property type="entry name" value="Non-ribosomal peptide synthetase"/>
    <property type="match status" value="1"/>
</dbReference>
<dbReference type="FunFam" id="3.40.50.12780:FF:000014">
    <property type="entry name" value="Nonribosomal peptide synthetase 1"/>
    <property type="match status" value="6"/>
</dbReference>
<dbReference type="EMBL" id="AB723722">
    <property type="protein sequence ID" value="BAN91487.1"/>
    <property type="molecule type" value="Genomic_DNA"/>
</dbReference>
<dbReference type="InterPro" id="IPR036736">
    <property type="entry name" value="ACP-like_sf"/>
</dbReference>
<gene>
    <name evidence="6" type="primary">frn1</name>
</gene>
<dbReference type="Pfam" id="PF00550">
    <property type="entry name" value="PP-binding"/>
    <property type="match status" value="7"/>
</dbReference>
<evidence type="ECO:0000259" key="5">
    <source>
        <dbReference type="PROSITE" id="PS50075"/>
    </source>
</evidence>
<dbReference type="FunFam" id="3.30.559.30:FF:000003">
    <property type="entry name" value="Nonribosomal peptide synthase SidD"/>
    <property type="match status" value="6"/>
</dbReference>
<dbReference type="Gene3D" id="3.40.50.12780">
    <property type="entry name" value="N-terminal domain of ligase-like"/>
    <property type="match status" value="6"/>
</dbReference>
<dbReference type="FunFam" id="3.30.300.30:FF:000015">
    <property type="entry name" value="Nonribosomal peptide synthase SidD"/>
    <property type="match status" value="6"/>
</dbReference>
<dbReference type="InterPro" id="IPR020806">
    <property type="entry name" value="PKS_PP-bd"/>
</dbReference>
<protein>
    <submittedName>
        <fullName evidence="6">Putative FR901379 nonribosomal peptide synthetase</fullName>
    </submittedName>
</protein>
<dbReference type="FunFam" id="1.10.1200.10:FF:000005">
    <property type="entry name" value="Nonribosomal peptide synthetase 1"/>
    <property type="match status" value="6"/>
</dbReference>
<feature type="domain" description="Carrier" evidence="5">
    <location>
        <begin position="1167"/>
        <end position="1243"/>
    </location>
</feature>
<dbReference type="Gene3D" id="3.30.559.10">
    <property type="entry name" value="Chloramphenicol acetyltransferase-like domain"/>
    <property type="match status" value="7"/>
</dbReference>
<dbReference type="CDD" id="cd19542">
    <property type="entry name" value="CT_NRPS-like"/>
    <property type="match status" value="1"/>
</dbReference>
<dbReference type="GO" id="GO:0043041">
    <property type="term" value="P:amino acid activation for nonribosomal peptide biosynthetic process"/>
    <property type="evidence" value="ECO:0007669"/>
    <property type="project" value="TreeGrafter"/>
</dbReference>
<name>U3TD72_9HELO</name>
<dbReference type="InterPro" id="IPR020845">
    <property type="entry name" value="AMP-binding_CS"/>
</dbReference>
<dbReference type="CDD" id="cd05918">
    <property type="entry name" value="A_NRPS_SidN3_like"/>
    <property type="match status" value="6"/>
</dbReference>
<feature type="domain" description="Carrier" evidence="5">
    <location>
        <begin position="73"/>
        <end position="146"/>
    </location>
</feature>
<dbReference type="SUPFAM" id="SSF47336">
    <property type="entry name" value="ACP-like"/>
    <property type="match status" value="7"/>
</dbReference>
<dbReference type="Gene3D" id="1.10.1200.10">
    <property type="entry name" value="ACP-like"/>
    <property type="match status" value="7"/>
</dbReference>